<dbReference type="InterPro" id="IPR039365">
    <property type="entry name" value="IS701-like"/>
</dbReference>
<sequence length="156" mass="17567">MDGRPHPPGPTRRGISGPWSPPLECWLLAEWPPGVAEPSDYWLSTLPTDVPLRGLVRLAKIRQQIEQDYRELRDGLGLDHFEGRSWTGWHRHVTLVSIAQAVCTRLRRAPEAPAPARPSLAQSFPESWREPAGAHDGRRWRRPAQREGAHMTGPLG</sequence>
<name>A0A1S1PNV5_9ACTN</name>
<dbReference type="AlphaFoldDB" id="A0A1S1PNV5"/>
<reference evidence="3" key="1">
    <citation type="submission" date="2016-07" db="EMBL/GenBank/DDBJ databases">
        <title>Frankia sp. NRRL B-16219 Genome sequencing.</title>
        <authorList>
            <person name="Ghodhbane-Gtari F."/>
            <person name="Swanson E."/>
            <person name="Gueddou A."/>
            <person name="Louati M."/>
            <person name="Nouioui I."/>
            <person name="Hezbri K."/>
            <person name="Abebe-Akele F."/>
            <person name="Simpson S."/>
            <person name="Morris K."/>
            <person name="Thomas K."/>
            <person name="Gtari M."/>
            <person name="Tisa L.S."/>
        </authorList>
    </citation>
    <scope>NUCLEOTIDE SEQUENCE [LARGE SCALE GENOMIC DNA]</scope>
    <source>
        <strain evidence="3">NRRL B-16219</strain>
    </source>
</reference>
<accession>A0A1S1PNV5</accession>
<evidence type="ECO:0000313" key="2">
    <source>
        <dbReference type="EMBL" id="OHV22967.1"/>
    </source>
</evidence>
<feature type="compositionally biased region" description="Basic and acidic residues" evidence="1">
    <location>
        <begin position="127"/>
        <end position="137"/>
    </location>
</feature>
<keyword evidence="3" id="KW-1185">Reference proteome</keyword>
<gene>
    <name evidence="2" type="ORF">BBK14_24785</name>
</gene>
<comment type="caution">
    <text evidence="2">The sequence shown here is derived from an EMBL/GenBank/DDBJ whole genome shotgun (WGS) entry which is preliminary data.</text>
</comment>
<dbReference type="PANTHER" id="PTHR33627:SF1">
    <property type="entry name" value="TRANSPOSASE"/>
    <property type="match status" value="1"/>
</dbReference>
<dbReference type="InterPro" id="IPR012337">
    <property type="entry name" value="RNaseH-like_sf"/>
</dbReference>
<proteinExistence type="predicted"/>
<dbReference type="PANTHER" id="PTHR33627">
    <property type="entry name" value="TRANSPOSASE"/>
    <property type="match status" value="1"/>
</dbReference>
<dbReference type="Proteomes" id="UP000179769">
    <property type="component" value="Unassembled WGS sequence"/>
</dbReference>
<feature type="region of interest" description="Disordered" evidence="1">
    <location>
        <begin position="109"/>
        <end position="156"/>
    </location>
</feature>
<organism evidence="2 3">
    <name type="scientific">Parafrankia soli</name>
    <dbReference type="NCBI Taxonomy" id="2599596"/>
    <lineage>
        <taxon>Bacteria</taxon>
        <taxon>Bacillati</taxon>
        <taxon>Actinomycetota</taxon>
        <taxon>Actinomycetes</taxon>
        <taxon>Frankiales</taxon>
        <taxon>Frankiaceae</taxon>
        <taxon>Parafrankia</taxon>
    </lineage>
</organism>
<dbReference type="EMBL" id="MAXA01000242">
    <property type="protein sequence ID" value="OHV22967.1"/>
    <property type="molecule type" value="Genomic_DNA"/>
</dbReference>
<dbReference type="SUPFAM" id="SSF53098">
    <property type="entry name" value="Ribonuclease H-like"/>
    <property type="match status" value="1"/>
</dbReference>
<protein>
    <submittedName>
        <fullName evidence="2">Uncharacterized protein</fullName>
    </submittedName>
</protein>
<evidence type="ECO:0000256" key="1">
    <source>
        <dbReference type="SAM" id="MobiDB-lite"/>
    </source>
</evidence>
<evidence type="ECO:0000313" key="3">
    <source>
        <dbReference type="Proteomes" id="UP000179769"/>
    </source>
</evidence>